<reference evidence="2 3" key="1">
    <citation type="journal article" date="2017" name="G3 (Bethesda)">
        <title>The Physical Genome Mapping of Anopheles albimanus Corrected Scaffold Misassemblies and Identified Interarm Rearrangements in Genus Anopheles.</title>
        <authorList>
            <person name="Artemov G.N."/>
            <person name="Peery A.N."/>
            <person name="Jiang X."/>
            <person name="Tu Z."/>
            <person name="Stegniy V.N."/>
            <person name="Sharakhova M.V."/>
            <person name="Sharakhov I.V."/>
        </authorList>
    </citation>
    <scope>NUCLEOTIDE SEQUENCE [LARGE SCALE GENOMIC DNA]</scope>
    <source>
        <strain evidence="2 3">ALBI9_A</strain>
    </source>
</reference>
<evidence type="ECO:0000256" key="1">
    <source>
        <dbReference type="SAM" id="MobiDB-lite"/>
    </source>
</evidence>
<feature type="region of interest" description="Disordered" evidence="1">
    <location>
        <begin position="204"/>
        <end position="238"/>
    </location>
</feature>
<dbReference type="AlphaFoldDB" id="A0A182FF83"/>
<accession>A0A182FF83</accession>
<evidence type="ECO:0000313" key="2">
    <source>
        <dbReference type="EnsemblMetazoa" id="AALB005175-PA"/>
    </source>
</evidence>
<sequence length="363" mass="38591">SLAATGQLLAHSSERTSELLRKEEFSKILVPGNPAVQCSIDRSRTCERNTSLDSMSPMAFQLLLCAVVLATALCTASAQNSGYNYPKPTTTTPTSGPFTGYNYPKPSKPFNEGYSYTTPKCPLVLPSTSTLISTSTIVSTTVRTETLPPITQTQTQTETRTETAYITLPPIVQIETSSVFVTLTSTEIQPTTVTSLLTTTYCQPNSYLPPPPPTPPPNTYLPVEPPSKEYLPAAGGGQPNDAIIRTSVSQVQTGEQGNGAGAGTFISSSFVQQQQQQQQQTGPIKRAAGSSRGKLRDSWERTELNEVLEAGQPAINIIYLDRQSGGAVAGATTAKGQPSAALVSWLLCKFNLSTGSCNGDATN</sequence>
<feature type="region of interest" description="Disordered" evidence="1">
    <location>
        <begin position="269"/>
        <end position="296"/>
    </location>
</feature>
<feature type="compositionally biased region" description="Pro residues" evidence="1">
    <location>
        <begin position="207"/>
        <end position="225"/>
    </location>
</feature>
<dbReference type="VEuPathDB" id="VectorBase:AALB20_031481"/>
<proteinExistence type="predicted"/>
<reference evidence="2" key="2">
    <citation type="submission" date="2022-08" db="UniProtKB">
        <authorList>
            <consortium name="EnsemblMetazoa"/>
        </authorList>
    </citation>
    <scope>IDENTIFICATION</scope>
    <source>
        <strain evidence="2">STECLA/ALBI9_A</strain>
    </source>
</reference>
<dbReference type="VEuPathDB" id="VectorBase:AALB005175"/>
<evidence type="ECO:0000313" key="3">
    <source>
        <dbReference type="Proteomes" id="UP000069272"/>
    </source>
</evidence>
<keyword evidence="3" id="KW-1185">Reference proteome</keyword>
<dbReference type="EnsemblMetazoa" id="AALB005175-RA">
    <property type="protein sequence ID" value="AALB005175-PA"/>
    <property type="gene ID" value="AALB005175"/>
</dbReference>
<protein>
    <submittedName>
        <fullName evidence="2">Uncharacterized protein</fullName>
    </submittedName>
</protein>
<name>A0A182FF83_ANOAL</name>
<organism evidence="2 3">
    <name type="scientific">Anopheles albimanus</name>
    <name type="common">New world malaria mosquito</name>
    <dbReference type="NCBI Taxonomy" id="7167"/>
    <lineage>
        <taxon>Eukaryota</taxon>
        <taxon>Metazoa</taxon>
        <taxon>Ecdysozoa</taxon>
        <taxon>Arthropoda</taxon>
        <taxon>Hexapoda</taxon>
        <taxon>Insecta</taxon>
        <taxon>Pterygota</taxon>
        <taxon>Neoptera</taxon>
        <taxon>Endopterygota</taxon>
        <taxon>Diptera</taxon>
        <taxon>Nematocera</taxon>
        <taxon>Culicoidea</taxon>
        <taxon>Culicidae</taxon>
        <taxon>Anophelinae</taxon>
        <taxon>Anopheles</taxon>
    </lineage>
</organism>
<dbReference type="Proteomes" id="UP000069272">
    <property type="component" value="Chromosome 3L"/>
</dbReference>